<sequence length="169" mass="18259">MFPAEDVAPHVAHVFDTRSQGYAMIGPPLDYGWALYMFNAANLRAKAASSAGKPKLLLVGTNDQFCSMQSFKGFADSVPGPKEMQVLNGSDHFNLFQSLPQALAEWVQRAFGVNMPDFARGAWLGQAEQRNSTPQAAQAAQASPQAPERPQGSPGRRPSGSPKKDKSPR</sequence>
<dbReference type="InterPro" id="IPR029058">
    <property type="entry name" value="AB_hydrolase_fold"/>
</dbReference>
<dbReference type="EMBL" id="CAXAMM010004380">
    <property type="protein sequence ID" value="CAK9003367.1"/>
    <property type="molecule type" value="Genomic_DNA"/>
</dbReference>
<proteinExistence type="predicted"/>
<keyword evidence="3" id="KW-1185">Reference proteome</keyword>
<keyword evidence="2" id="KW-0675">Receptor</keyword>
<organism evidence="2 3">
    <name type="scientific">Durusdinium trenchii</name>
    <dbReference type="NCBI Taxonomy" id="1381693"/>
    <lineage>
        <taxon>Eukaryota</taxon>
        <taxon>Sar</taxon>
        <taxon>Alveolata</taxon>
        <taxon>Dinophyceae</taxon>
        <taxon>Suessiales</taxon>
        <taxon>Symbiodiniaceae</taxon>
        <taxon>Durusdinium</taxon>
    </lineage>
</organism>
<protein>
    <submittedName>
        <fullName evidence="2">Glycine receptor subunit alpha-2</fullName>
    </submittedName>
</protein>
<dbReference type="Gene3D" id="3.40.50.1820">
    <property type="entry name" value="alpha/beta hydrolase"/>
    <property type="match status" value="1"/>
</dbReference>
<dbReference type="SUPFAM" id="SSF53474">
    <property type="entry name" value="alpha/beta-Hydrolases"/>
    <property type="match status" value="1"/>
</dbReference>
<dbReference type="InterPro" id="IPR009199">
    <property type="entry name" value="PhoPQ-act_pathogen-rel_PqaA"/>
</dbReference>
<evidence type="ECO:0000313" key="2">
    <source>
        <dbReference type="EMBL" id="CAK9003367.1"/>
    </source>
</evidence>
<dbReference type="Proteomes" id="UP001642464">
    <property type="component" value="Unassembled WGS sequence"/>
</dbReference>
<feature type="compositionally biased region" description="Low complexity" evidence="1">
    <location>
        <begin position="134"/>
        <end position="151"/>
    </location>
</feature>
<name>A0ABP0IMW6_9DINO</name>
<accession>A0ABP0IMW6</accession>
<dbReference type="Pfam" id="PF10142">
    <property type="entry name" value="PhoPQ_related"/>
    <property type="match status" value="1"/>
</dbReference>
<comment type="caution">
    <text evidence="2">The sequence shown here is derived from an EMBL/GenBank/DDBJ whole genome shotgun (WGS) entry which is preliminary data.</text>
</comment>
<feature type="region of interest" description="Disordered" evidence="1">
    <location>
        <begin position="127"/>
        <end position="169"/>
    </location>
</feature>
<reference evidence="2 3" key="1">
    <citation type="submission" date="2024-02" db="EMBL/GenBank/DDBJ databases">
        <authorList>
            <person name="Chen Y."/>
            <person name="Shah S."/>
            <person name="Dougan E. K."/>
            <person name="Thang M."/>
            <person name="Chan C."/>
        </authorList>
    </citation>
    <scope>NUCLEOTIDE SEQUENCE [LARGE SCALE GENOMIC DNA]</scope>
</reference>
<gene>
    <name evidence="2" type="ORF">SCF082_LOCUS7709</name>
</gene>
<evidence type="ECO:0000313" key="3">
    <source>
        <dbReference type="Proteomes" id="UP001642464"/>
    </source>
</evidence>
<evidence type="ECO:0000256" key="1">
    <source>
        <dbReference type="SAM" id="MobiDB-lite"/>
    </source>
</evidence>